<dbReference type="Gene3D" id="3.40.50.12780">
    <property type="entry name" value="N-terminal domain of ligase-like"/>
    <property type="match status" value="1"/>
</dbReference>
<dbReference type="InterPro" id="IPR042099">
    <property type="entry name" value="ANL_N_sf"/>
</dbReference>
<dbReference type="Proteomes" id="UP001642482">
    <property type="component" value="Unassembled WGS sequence"/>
</dbReference>
<comment type="caution">
    <text evidence="3">The sequence shown here is derived from an EMBL/GenBank/DDBJ whole genome shotgun (WGS) entry which is preliminary data.</text>
</comment>
<dbReference type="Gene3D" id="3.30.300.30">
    <property type="match status" value="1"/>
</dbReference>
<dbReference type="Pfam" id="PF00501">
    <property type="entry name" value="AMP-binding"/>
    <property type="match status" value="1"/>
</dbReference>
<dbReference type="InterPro" id="IPR000873">
    <property type="entry name" value="AMP-dep_synth/lig_dom"/>
</dbReference>
<dbReference type="InterPro" id="IPR020845">
    <property type="entry name" value="AMP-binding_CS"/>
</dbReference>
<dbReference type="InterPro" id="IPR045851">
    <property type="entry name" value="AMP-bd_C_sf"/>
</dbReference>
<dbReference type="PROSITE" id="PS00455">
    <property type="entry name" value="AMP_BINDING"/>
    <property type="match status" value="1"/>
</dbReference>
<evidence type="ECO:0000259" key="1">
    <source>
        <dbReference type="Pfam" id="PF00501"/>
    </source>
</evidence>
<evidence type="ECO:0000313" key="4">
    <source>
        <dbReference type="Proteomes" id="UP001642482"/>
    </source>
</evidence>
<feature type="domain" description="AMP-dependent synthetase/ligase" evidence="1">
    <location>
        <begin position="42"/>
        <end position="407"/>
    </location>
</feature>
<proteinExistence type="predicted"/>
<gene>
    <name evidence="3" type="ORF">SEUCBS140593_005417</name>
</gene>
<feature type="domain" description="AMP-binding enzyme C-terminal" evidence="2">
    <location>
        <begin position="458"/>
        <end position="536"/>
    </location>
</feature>
<organism evidence="3 4">
    <name type="scientific">Sporothrix eucalyptigena</name>
    <dbReference type="NCBI Taxonomy" id="1812306"/>
    <lineage>
        <taxon>Eukaryota</taxon>
        <taxon>Fungi</taxon>
        <taxon>Dikarya</taxon>
        <taxon>Ascomycota</taxon>
        <taxon>Pezizomycotina</taxon>
        <taxon>Sordariomycetes</taxon>
        <taxon>Sordariomycetidae</taxon>
        <taxon>Ophiostomatales</taxon>
        <taxon>Ophiostomataceae</taxon>
        <taxon>Sporothrix</taxon>
    </lineage>
</organism>
<keyword evidence="4" id="KW-1185">Reference proteome</keyword>
<evidence type="ECO:0000259" key="2">
    <source>
        <dbReference type="Pfam" id="PF13193"/>
    </source>
</evidence>
<dbReference type="EMBL" id="CAWUHD010000052">
    <property type="protein sequence ID" value="CAK7223976.1"/>
    <property type="molecule type" value="Genomic_DNA"/>
</dbReference>
<dbReference type="PANTHER" id="PTHR24096">
    <property type="entry name" value="LONG-CHAIN-FATTY-ACID--COA LIGASE"/>
    <property type="match status" value="1"/>
</dbReference>
<dbReference type="InterPro" id="IPR025110">
    <property type="entry name" value="AMP-bd_C"/>
</dbReference>
<reference evidence="3 4" key="1">
    <citation type="submission" date="2024-01" db="EMBL/GenBank/DDBJ databases">
        <authorList>
            <person name="Allen C."/>
            <person name="Tagirdzhanova G."/>
        </authorList>
    </citation>
    <scope>NUCLEOTIDE SEQUENCE [LARGE SCALE GENOMIC DNA]</scope>
</reference>
<name>A0ABP0BWK5_9PEZI</name>
<accession>A0ABP0BWK5</accession>
<sequence>MIFTSSSPDIQLPTDLTVWEWALDSKEHSAIYRYPRDQAAGFTNALTRERLDFWTVKEHAIHLSTALQQKYGLGEGDTVSLFSHNSVWYPVAMFATIRIGGRVNGASPAYTVDEMAHALLAAQTKVLITVPESIKVAEAACAKIKAHKIDIVLLEGGLGHRYPTLKDLIELGCSKGKRCQTPVWKIPPGKTNKDICGFLTFSSGTTGLPKAVMLSHQNAIAQCLQLGAFSPPGRKKFLAQSPLFHISGLVRFLNWPVFANDECIMLPKFTMELFLQTIVDFQIEDLNLVPPLVIRLVRDSIVAKYDLSCVKRLSCSSAPLSQEILQLLMQKMPWAGFRQSYGMTEACGCLSTHTPAYYSFKYADTSGFLVPNTTIKVADLSDEKKELGAGEIGELWASGPQIAMGYLNQPEATAETFTSDGFLRTGDVGYIDKDGFVRIVDRIKEMIKVKGSQVAPAEIEDVLHSHPSVQDCAVLGIPDAYSGERPKAHIILKSSIEASAALGQELMDYVKERRVRYKWVKEIEFTSDIPKNPSGKILRRVLRERDNGKNNSTNLIVRDGEMKKSKL</sequence>
<dbReference type="PANTHER" id="PTHR24096:SF422">
    <property type="entry name" value="BCDNA.GH02901"/>
    <property type="match status" value="1"/>
</dbReference>
<dbReference type="SUPFAM" id="SSF56801">
    <property type="entry name" value="Acetyl-CoA synthetase-like"/>
    <property type="match status" value="1"/>
</dbReference>
<protein>
    <submittedName>
        <fullName evidence="3">Uncharacterized protein</fullName>
    </submittedName>
</protein>
<dbReference type="Pfam" id="PF13193">
    <property type="entry name" value="AMP-binding_C"/>
    <property type="match status" value="1"/>
</dbReference>
<evidence type="ECO:0000313" key="3">
    <source>
        <dbReference type="EMBL" id="CAK7223976.1"/>
    </source>
</evidence>